<dbReference type="AlphaFoldDB" id="A0A6J7C1P2"/>
<organism evidence="1">
    <name type="scientific">freshwater metagenome</name>
    <dbReference type="NCBI Taxonomy" id="449393"/>
    <lineage>
        <taxon>unclassified sequences</taxon>
        <taxon>metagenomes</taxon>
        <taxon>ecological metagenomes</taxon>
    </lineage>
</organism>
<dbReference type="SUPFAM" id="SSF140490">
    <property type="entry name" value="Nqo1C-terminal domain-like"/>
    <property type="match status" value="1"/>
</dbReference>
<sequence length="85" mass="9108">MFGLASVSELADDLSAGWLSVAGRRRLTKFMAEISGRGACRHPDGALRMLTSALEVFAPDVAHHRRGRTCDAPAFDVMPLPEVAA</sequence>
<protein>
    <submittedName>
        <fullName evidence="1">Unannotated protein</fullName>
    </submittedName>
</protein>
<proteinExistence type="predicted"/>
<dbReference type="InterPro" id="IPR037207">
    <property type="entry name" value="Nuop51_4Fe4S-bd_sf"/>
</dbReference>
<evidence type="ECO:0000313" key="1">
    <source>
        <dbReference type="EMBL" id="CAB4851916.1"/>
    </source>
</evidence>
<name>A0A6J7C1P2_9ZZZZ</name>
<dbReference type="EMBL" id="CAFBIZ010000205">
    <property type="protein sequence ID" value="CAB4851916.1"/>
    <property type="molecule type" value="Genomic_DNA"/>
</dbReference>
<gene>
    <name evidence="1" type="ORF">UFOPK3268_01406</name>
</gene>
<accession>A0A6J7C1P2</accession>
<reference evidence="1" key="1">
    <citation type="submission" date="2020-05" db="EMBL/GenBank/DDBJ databases">
        <authorList>
            <person name="Chiriac C."/>
            <person name="Salcher M."/>
            <person name="Ghai R."/>
            <person name="Kavagutti S V."/>
        </authorList>
    </citation>
    <scope>NUCLEOTIDE SEQUENCE</scope>
</reference>